<proteinExistence type="predicted"/>
<feature type="transmembrane region" description="Helical" evidence="1">
    <location>
        <begin position="62"/>
        <end position="80"/>
    </location>
</feature>
<reference evidence="2 3" key="1">
    <citation type="submission" date="2013-03" db="EMBL/GenBank/DDBJ databases">
        <title>Draft genome sequence of Gracibacillus halophilus YIM-C55.5, a moderately halophilic and thermophilic organism from the Xiaochaidamu salt lake.</title>
        <authorList>
            <person name="Sugumar T."/>
            <person name="Polireddy D.R."/>
            <person name="Antony A."/>
            <person name="Madhava Y.R."/>
            <person name="Sivakumar N."/>
        </authorList>
    </citation>
    <scope>NUCLEOTIDE SEQUENCE [LARGE SCALE GENOMIC DNA]</scope>
    <source>
        <strain evidence="2 3">YIM-C55.5</strain>
    </source>
</reference>
<sequence>MKLTKFVFIGTIIYLLLFLIDYLVTLFSIDKSGVYKSKLGLEIDMTMNEEELFTTFSLTPQVLITYFTWIIIVCLGFFMIQKLRNRGAQ</sequence>
<keyword evidence="1" id="KW-0812">Transmembrane</keyword>
<dbReference type="Proteomes" id="UP000012283">
    <property type="component" value="Unassembled WGS sequence"/>
</dbReference>
<dbReference type="EMBL" id="APML01000005">
    <property type="protein sequence ID" value="ENH98203.1"/>
    <property type="molecule type" value="Genomic_DNA"/>
</dbReference>
<comment type="caution">
    <text evidence="2">The sequence shown here is derived from an EMBL/GenBank/DDBJ whole genome shotgun (WGS) entry which is preliminary data.</text>
</comment>
<evidence type="ECO:0000313" key="2">
    <source>
        <dbReference type="EMBL" id="ENH98203.1"/>
    </source>
</evidence>
<dbReference type="eggNOG" id="ENOG50343ZW">
    <property type="taxonomic scope" value="Bacteria"/>
</dbReference>
<feature type="transmembrane region" description="Helical" evidence="1">
    <location>
        <begin position="7"/>
        <end position="29"/>
    </location>
</feature>
<name>N4WD37_9BACI</name>
<keyword evidence="3" id="KW-1185">Reference proteome</keyword>
<evidence type="ECO:0000313" key="3">
    <source>
        <dbReference type="Proteomes" id="UP000012283"/>
    </source>
</evidence>
<dbReference type="STRING" id="1308866.J416_01874"/>
<dbReference type="AlphaFoldDB" id="N4WD37"/>
<gene>
    <name evidence="2" type="ORF">J416_01874</name>
</gene>
<evidence type="ECO:0000256" key="1">
    <source>
        <dbReference type="SAM" id="Phobius"/>
    </source>
</evidence>
<keyword evidence="1" id="KW-1133">Transmembrane helix</keyword>
<protein>
    <submittedName>
        <fullName evidence="2">Uncharacterized protein</fullName>
    </submittedName>
</protein>
<keyword evidence="1" id="KW-0472">Membrane</keyword>
<accession>N4WD37</accession>
<organism evidence="2 3">
    <name type="scientific">Gracilibacillus halophilus YIM-C55.5</name>
    <dbReference type="NCBI Taxonomy" id="1308866"/>
    <lineage>
        <taxon>Bacteria</taxon>
        <taxon>Bacillati</taxon>
        <taxon>Bacillota</taxon>
        <taxon>Bacilli</taxon>
        <taxon>Bacillales</taxon>
        <taxon>Bacillaceae</taxon>
        <taxon>Gracilibacillus</taxon>
    </lineage>
</organism>